<accession>A0A9D4ZV92</accession>
<comment type="caution">
    <text evidence="2">The sequence shown here is derived from an EMBL/GenBank/DDBJ whole genome shotgun (WGS) entry which is preliminary data.</text>
</comment>
<feature type="region of interest" description="Disordered" evidence="1">
    <location>
        <begin position="224"/>
        <end position="244"/>
    </location>
</feature>
<evidence type="ECO:0000313" key="3">
    <source>
        <dbReference type="Proteomes" id="UP001058974"/>
    </source>
</evidence>
<sequence>MLATKLDNIFLRYTKIFINLSIFDIKEGFVEKKETNKRFPEFHDKGKEKVNFAFNERGNVTRGSKFGSKIEELSYTNVLKKYVYNHSKRFNKAFIWVVEHARNSYNIHESFNLEGYFSAKVTPLGENLFLLEDKEEGELAKLMELGASLLMQWFEEIRRWEPSDVDQERIVNQMDVAAILMRTRYAIVLNVVLKVSIDGKNFNIRTVEDGHGPLRVSLSTNEHSKLDTSNSYTCSDNWPSGEDV</sequence>
<feature type="compositionally biased region" description="Polar residues" evidence="1">
    <location>
        <begin position="224"/>
        <end position="238"/>
    </location>
</feature>
<name>A0A9D4ZV92_PEA</name>
<dbReference type="Proteomes" id="UP001058974">
    <property type="component" value="Chromosome 7"/>
</dbReference>
<organism evidence="2 3">
    <name type="scientific">Pisum sativum</name>
    <name type="common">Garden pea</name>
    <name type="synonym">Lathyrus oleraceus</name>
    <dbReference type="NCBI Taxonomy" id="3888"/>
    <lineage>
        <taxon>Eukaryota</taxon>
        <taxon>Viridiplantae</taxon>
        <taxon>Streptophyta</taxon>
        <taxon>Embryophyta</taxon>
        <taxon>Tracheophyta</taxon>
        <taxon>Spermatophyta</taxon>
        <taxon>Magnoliopsida</taxon>
        <taxon>eudicotyledons</taxon>
        <taxon>Gunneridae</taxon>
        <taxon>Pentapetalae</taxon>
        <taxon>rosids</taxon>
        <taxon>fabids</taxon>
        <taxon>Fabales</taxon>
        <taxon>Fabaceae</taxon>
        <taxon>Papilionoideae</taxon>
        <taxon>50 kb inversion clade</taxon>
        <taxon>NPAAA clade</taxon>
        <taxon>Hologalegina</taxon>
        <taxon>IRL clade</taxon>
        <taxon>Fabeae</taxon>
        <taxon>Lathyrus</taxon>
    </lineage>
</organism>
<protein>
    <submittedName>
        <fullName evidence="2">Uncharacterized protein</fullName>
    </submittedName>
</protein>
<dbReference type="EMBL" id="JAMSHJ010000007">
    <property type="protein sequence ID" value="KAI5386962.1"/>
    <property type="molecule type" value="Genomic_DNA"/>
</dbReference>
<keyword evidence="3" id="KW-1185">Reference proteome</keyword>
<evidence type="ECO:0000313" key="2">
    <source>
        <dbReference type="EMBL" id="KAI5386962.1"/>
    </source>
</evidence>
<evidence type="ECO:0000256" key="1">
    <source>
        <dbReference type="SAM" id="MobiDB-lite"/>
    </source>
</evidence>
<dbReference type="Gramene" id="Psat07G0320000-T1">
    <property type="protein sequence ID" value="KAI5386962.1"/>
    <property type="gene ID" value="KIW84_073200"/>
</dbReference>
<reference evidence="2 3" key="1">
    <citation type="journal article" date="2022" name="Nat. Genet.">
        <title>Improved pea reference genome and pan-genome highlight genomic features and evolutionary characteristics.</title>
        <authorList>
            <person name="Yang T."/>
            <person name="Liu R."/>
            <person name="Luo Y."/>
            <person name="Hu S."/>
            <person name="Wang D."/>
            <person name="Wang C."/>
            <person name="Pandey M.K."/>
            <person name="Ge S."/>
            <person name="Xu Q."/>
            <person name="Li N."/>
            <person name="Li G."/>
            <person name="Huang Y."/>
            <person name="Saxena R.K."/>
            <person name="Ji Y."/>
            <person name="Li M."/>
            <person name="Yan X."/>
            <person name="He Y."/>
            <person name="Liu Y."/>
            <person name="Wang X."/>
            <person name="Xiang C."/>
            <person name="Varshney R.K."/>
            <person name="Ding H."/>
            <person name="Gao S."/>
            <person name="Zong X."/>
        </authorList>
    </citation>
    <scope>NUCLEOTIDE SEQUENCE [LARGE SCALE GENOMIC DNA]</scope>
    <source>
        <strain evidence="2 3">cv. Zhongwan 6</strain>
    </source>
</reference>
<dbReference type="AlphaFoldDB" id="A0A9D4ZV92"/>
<gene>
    <name evidence="2" type="ORF">KIW84_073200</name>
</gene>
<proteinExistence type="predicted"/>